<dbReference type="Gene3D" id="3.40.50.300">
    <property type="entry name" value="P-loop containing nucleotide triphosphate hydrolases"/>
    <property type="match status" value="1"/>
</dbReference>
<dbReference type="PANTHER" id="PTHR10695:SF46">
    <property type="entry name" value="BIFUNCTIONAL COENZYME A SYNTHASE-RELATED"/>
    <property type="match status" value="1"/>
</dbReference>
<dbReference type="Pfam" id="PF01121">
    <property type="entry name" value="CoaE"/>
    <property type="match status" value="1"/>
</dbReference>
<dbReference type="HAMAP" id="MF_00376">
    <property type="entry name" value="Dephospho_CoA_kinase"/>
    <property type="match status" value="1"/>
</dbReference>
<accession>A0A381N3Y2</accession>
<gene>
    <name evidence="3" type="ORF">METZ01_LOCUS2160</name>
</gene>
<evidence type="ECO:0008006" key="4">
    <source>
        <dbReference type="Google" id="ProtNLM"/>
    </source>
</evidence>
<dbReference type="GO" id="GO:0015937">
    <property type="term" value="P:coenzyme A biosynthetic process"/>
    <property type="evidence" value="ECO:0007669"/>
    <property type="project" value="InterPro"/>
</dbReference>
<dbReference type="EMBL" id="UINC01000111">
    <property type="protein sequence ID" value="SUZ49306.1"/>
    <property type="molecule type" value="Genomic_DNA"/>
</dbReference>
<dbReference type="GO" id="GO:0005524">
    <property type="term" value="F:ATP binding"/>
    <property type="evidence" value="ECO:0007669"/>
    <property type="project" value="UniProtKB-KW"/>
</dbReference>
<dbReference type="GO" id="GO:0004140">
    <property type="term" value="F:dephospho-CoA kinase activity"/>
    <property type="evidence" value="ECO:0007669"/>
    <property type="project" value="InterPro"/>
</dbReference>
<dbReference type="InterPro" id="IPR027417">
    <property type="entry name" value="P-loop_NTPase"/>
</dbReference>
<evidence type="ECO:0000256" key="2">
    <source>
        <dbReference type="ARBA" id="ARBA00022840"/>
    </source>
</evidence>
<evidence type="ECO:0000313" key="3">
    <source>
        <dbReference type="EMBL" id="SUZ49306.1"/>
    </source>
</evidence>
<organism evidence="3">
    <name type="scientific">marine metagenome</name>
    <dbReference type="NCBI Taxonomy" id="408172"/>
    <lineage>
        <taxon>unclassified sequences</taxon>
        <taxon>metagenomes</taxon>
        <taxon>ecological metagenomes</taxon>
    </lineage>
</organism>
<dbReference type="CDD" id="cd02022">
    <property type="entry name" value="DPCK"/>
    <property type="match status" value="1"/>
</dbReference>
<dbReference type="SUPFAM" id="SSF52540">
    <property type="entry name" value="P-loop containing nucleoside triphosphate hydrolases"/>
    <property type="match status" value="1"/>
</dbReference>
<evidence type="ECO:0000256" key="1">
    <source>
        <dbReference type="ARBA" id="ARBA00022741"/>
    </source>
</evidence>
<dbReference type="PROSITE" id="PS51219">
    <property type="entry name" value="DPCK"/>
    <property type="match status" value="1"/>
</dbReference>
<reference evidence="3" key="1">
    <citation type="submission" date="2018-05" db="EMBL/GenBank/DDBJ databases">
        <authorList>
            <person name="Lanie J.A."/>
            <person name="Ng W.-L."/>
            <person name="Kazmierczak K.M."/>
            <person name="Andrzejewski T.M."/>
            <person name="Davidsen T.M."/>
            <person name="Wayne K.J."/>
            <person name="Tettelin H."/>
            <person name="Glass J.I."/>
            <person name="Rusch D."/>
            <person name="Podicherti R."/>
            <person name="Tsui H.-C.T."/>
            <person name="Winkler M.E."/>
        </authorList>
    </citation>
    <scope>NUCLEOTIDE SEQUENCE</scope>
</reference>
<name>A0A381N3Y2_9ZZZZ</name>
<protein>
    <recommendedName>
        <fullName evidence="4">Dephospho-CoA kinase</fullName>
    </recommendedName>
</protein>
<sequence length="207" mass="22008">MLIVGVTGGMGAGKSTVAELLSHRGAEVIDVDALGREIIEPGGLAVSAVIDRFGESVSSSDGGIDRAALAGIVFGDEGQLAALEEISHPAINELLDRRVDAIKSPNSIIIYDMAVLVESRLGYATKHPYEVVVVVEAPMSDRLDRLATQRGVSREDAIARIESQASDEERRSVAQFVVANGSDLASLDTAVEELWTELERLLASKQP</sequence>
<dbReference type="PANTHER" id="PTHR10695">
    <property type="entry name" value="DEPHOSPHO-COA KINASE-RELATED"/>
    <property type="match status" value="1"/>
</dbReference>
<proteinExistence type="inferred from homology"/>
<dbReference type="InterPro" id="IPR001977">
    <property type="entry name" value="Depp_CoAkinase"/>
</dbReference>
<dbReference type="AlphaFoldDB" id="A0A381N3Y2"/>
<keyword evidence="2" id="KW-0067">ATP-binding</keyword>
<keyword evidence="1" id="KW-0547">Nucleotide-binding</keyword>
<dbReference type="NCBIfam" id="TIGR00152">
    <property type="entry name" value="dephospho-CoA kinase"/>
    <property type="match status" value="1"/>
</dbReference>